<feature type="region of interest" description="Disordered" evidence="1">
    <location>
        <begin position="1"/>
        <end position="106"/>
    </location>
</feature>
<sequence>MGESPSRPSRAGSTPAASSHAARSLRVTSLDTSAGPHVCWPRSGARHVHAGRARRTWMGPAGGTHRVHGTRHRRLAHDDRGNEPRGPGSRSTDGHERNSTRPRIAP</sequence>
<feature type="compositionally biased region" description="Basic residues" evidence="1">
    <location>
        <begin position="65"/>
        <end position="75"/>
    </location>
</feature>
<dbReference type="Proteomes" id="UP000034883">
    <property type="component" value="Chromosome"/>
</dbReference>
<accession>A0A0F6SGD1</accession>
<protein>
    <submittedName>
        <fullName evidence="2">Uncharacterized protein</fullName>
    </submittedName>
</protein>
<evidence type="ECO:0000313" key="3">
    <source>
        <dbReference type="Proteomes" id="UP000034883"/>
    </source>
</evidence>
<dbReference type="KEGG" id="samy:DB32_005633"/>
<reference evidence="2 3" key="1">
    <citation type="submission" date="2015-03" db="EMBL/GenBank/DDBJ databases">
        <title>Genome assembly of Sandaracinus amylolyticus DSM 53668.</title>
        <authorList>
            <person name="Sharma G."/>
            <person name="Subramanian S."/>
        </authorList>
    </citation>
    <scope>NUCLEOTIDE SEQUENCE [LARGE SCALE GENOMIC DNA]</scope>
    <source>
        <strain evidence="2 3">DSM 53668</strain>
    </source>
</reference>
<keyword evidence="3" id="KW-1185">Reference proteome</keyword>
<name>A0A0F6SGD1_9BACT</name>
<dbReference type="EMBL" id="CP011125">
    <property type="protein sequence ID" value="AKF08484.1"/>
    <property type="molecule type" value="Genomic_DNA"/>
</dbReference>
<feature type="compositionally biased region" description="Basic residues" evidence="1">
    <location>
        <begin position="44"/>
        <end position="55"/>
    </location>
</feature>
<dbReference type="AlphaFoldDB" id="A0A0F6SGD1"/>
<proteinExistence type="predicted"/>
<gene>
    <name evidence="2" type="ORF">DB32_005633</name>
</gene>
<evidence type="ECO:0000313" key="2">
    <source>
        <dbReference type="EMBL" id="AKF08484.1"/>
    </source>
</evidence>
<evidence type="ECO:0000256" key="1">
    <source>
        <dbReference type="SAM" id="MobiDB-lite"/>
    </source>
</evidence>
<organism evidence="2 3">
    <name type="scientific">Sandaracinus amylolyticus</name>
    <dbReference type="NCBI Taxonomy" id="927083"/>
    <lineage>
        <taxon>Bacteria</taxon>
        <taxon>Pseudomonadati</taxon>
        <taxon>Myxococcota</taxon>
        <taxon>Polyangia</taxon>
        <taxon>Polyangiales</taxon>
        <taxon>Sandaracinaceae</taxon>
        <taxon>Sandaracinus</taxon>
    </lineage>
</organism>